<comment type="subcellular location">
    <subcellularLocation>
        <location evidence="1">Cell membrane</location>
        <topology evidence="1">Multi-pass membrane protein</topology>
    </subcellularLocation>
</comment>
<keyword evidence="2" id="KW-1003">Cell membrane</keyword>
<keyword evidence="5 6" id="KW-0472">Membrane</keyword>
<evidence type="ECO:0000313" key="8">
    <source>
        <dbReference type="EMBL" id="MDF8334000.1"/>
    </source>
</evidence>
<feature type="transmembrane region" description="Helical" evidence="6">
    <location>
        <begin position="12"/>
        <end position="30"/>
    </location>
</feature>
<dbReference type="PANTHER" id="PTHR42709:SF6">
    <property type="entry name" value="UNDECAPRENYL PHOSPHATE TRANSPORTER A"/>
    <property type="match status" value="1"/>
</dbReference>
<evidence type="ECO:0000256" key="2">
    <source>
        <dbReference type="ARBA" id="ARBA00022475"/>
    </source>
</evidence>
<evidence type="ECO:0000256" key="3">
    <source>
        <dbReference type="ARBA" id="ARBA00022692"/>
    </source>
</evidence>
<evidence type="ECO:0000313" key="9">
    <source>
        <dbReference type="Proteomes" id="UP001222770"/>
    </source>
</evidence>
<dbReference type="Pfam" id="PF09335">
    <property type="entry name" value="VTT_dom"/>
    <property type="match status" value="1"/>
</dbReference>
<keyword evidence="9" id="KW-1185">Reference proteome</keyword>
<accession>A0ABT6CJB4</accession>
<sequence length="208" mass="23083">MNDWIIHLVEGGGYLGIAFLMALENIFPPIPSELIMGLGGIAVAHGRMEVVPLMVAGTLGSTAGNWCWFALGRRLGYERLKPFVDRFGRWLTLDWTGVAQLVVFFQKHGQWVVFAMRFSPFMRTMISLPAGLARMGHARFLCFTLAGTAVWNAVLVWAGWKLGQNFGKVEEYTGPVALVCFAVMGLWYAWRVVTWKGREGGSVASPPE</sequence>
<comment type="caution">
    <text evidence="8">The sequence shown here is derived from an EMBL/GenBank/DDBJ whole genome shotgun (WGS) entry which is preliminary data.</text>
</comment>
<dbReference type="InterPro" id="IPR032816">
    <property type="entry name" value="VTT_dom"/>
</dbReference>
<feature type="transmembrane region" description="Helical" evidence="6">
    <location>
        <begin position="140"/>
        <end position="160"/>
    </location>
</feature>
<evidence type="ECO:0000256" key="5">
    <source>
        <dbReference type="ARBA" id="ARBA00023136"/>
    </source>
</evidence>
<evidence type="ECO:0000256" key="4">
    <source>
        <dbReference type="ARBA" id="ARBA00022989"/>
    </source>
</evidence>
<reference evidence="8 9" key="1">
    <citation type="submission" date="2023-03" db="EMBL/GenBank/DDBJ databases">
        <title>Novosphingobium cyanobacteriorum sp. nov., isolated from a eutrophic reservoir during the Microcystis bloom period.</title>
        <authorList>
            <person name="Kang M."/>
            <person name="Le V."/>
            <person name="Ko S.-R."/>
            <person name="Lee S.-A."/>
            <person name="Ahn C.-Y."/>
        </authorList>
    </citation>
    <scope>NUCLEOTIDE SEQUENCE [LARGE SCALE GENOMIC DNA]</scope>
    <source>
        <strain evidence="8 9">HBC54</strain>
    </source>
</reference>
<keyword evidence="4 6" id="KW-1133">Transmembrane helix</keyword>
<keyword evidence="3 6" id="KW-0812">Transmembrane</keyword>
<evidence type="ECO:0000259" key="7">
    <source>
        <dbReference type="Pfam" id="PF09335"/>
    </source>
</evidence>
<evidence type="ECO:0000256" key="6">
    <source>
        <dbReference type="SAM" id="Phobius"/>
    </source>
</evidence>
<dbReference type="PANTHER" id="PTHR42709">
    <property type="entry name" value="ALKALINE PHOSPHATASE LIKE PROTEIN"/>
    <property type="match status" value="1"/>
</dbReference>
<feature type="transmembrane region" description="Helical" evidence="6">
    <location>
        <begin position="172"/>
        <end position="190"/>
    </location>
</feature>
<name>A0ABT6CJB4_9SPHN</name>
<dbReference type="Proteomes" id="UP001222770">
    <property type="component" value="Unassembled WGS sequence"/>
</dbReference>
<proteinExistence type="predicted"/>
<gene>
    <name evidence="8" type="ORF">POM99_12365</name>
</gene>
<dbReference type="RefSeq" id="WP_277278243.1">
    <property type="nucleotide sequence ID" value="NZ_JAROCY010000011.1"/>
</dbReference>
<dbReference type="EMBL" id="JAROCY010000011">
    <property type="protein sequence ID" value="MDF8334000.1"/>
    <property type="molecule type" value="Genomic_DNA"/>
</dbReference>
<feature type="transmembrane region" description="Helical" evidence="6">
    <location>
        <begin position="50"/>
        <end position="71"/>
    </location>
</feature>
<feature type="domain" description="VTT" evidence="7">
    <location>
        <begin position="30"/>
        <end position="160"/>
    </location>
</feature>
<dbReference type="InterPro" id="IPR051311">
    <property type="entry name" value="DedA_domain"/>
</dbReference>
<organism evidence="8 9">
    <name type="scientific">Novosphingobium cyanobacteriorum</name>
    <dbReference type="NCBI Taxonomy" id="3024215"/>
    <lineage>
        <taxon>Bacteria</taxon>
        <taxon>Pseudomonadati</taxon>
        <taxon>Pseudomonadota</taxon>
        <taxon>Alphaproteobacteria</taxon>
        <taxon>Sphingomonadales</taxon>
        <taxon>Sphingomonadaceae</taxon>
        <taxon>Novosphingobium</taxon>
    </lineage>
</organism>
<protein>
    <submittedName>
        <fullName evidence="8">DedA family protein</fullName>
    </submittedName>
</protein>
<evidence type="ECO:0000256" key="1">
    <source>
        <dbReference type="ARBA" id="ARBA00004651"/>
    </source>
</evidence>